<gene>
    <name evidence="1" type="ORF">J4557_15865</name>
</gene>
<dbReference type="Gene3D" id="3.40.50.300">
    <property type="entry name" value="P-loop containing nucleotide triphosphate hydrolases"/>
    <property type="match status" value="1"/>
</dbReference>
<dbReference type="InterPro" id="IPR027417">
    <property type="entry name" value="P-loop_NTPase"/>
</dbReference>
<organism evidence="1 2">
    <name type="scientific">Actinomadura nitritigenes</name>
    <dbReference type="NCBI Taxonomy" id="134602"/>
    <lineage>
        <taxon>Bacteria</taxon>
        <taxon>Bacillati</taxon>
        <taxon>Actinomycetota</taxon>
        <taxon>Actinomycetes</taxon>
        <taxon>Streptosporangiales</taxon>
        <taxon>Thermomonosporaceae</taxon>
        <taxon>Actinomadura</taxon>
    </lineage>
</organism>
<dbReference type="EMBL" id="JAGEOK010000009">
    <property type="protein sequence ID" value="MBO2438996.1"/>
    <property type="molecule type" value="Genomic_DNA"/>
</dbReference>
<evidence type="ECO:0000313" key="1">
    <source>
        <dbReference type="EMBL" id="MBO2438996.1"/>
    </source>
</evidence>
<proteinExistence type="predicted"/>
<reference evidence="1 2" key="1">
    <citation type="submission" date="2021-03" db="EMBL/GenBank/DDBJ databases">
        <authorList>
            <person name="Kanchanasin P."/>
            <person name="Saeng-In P."/>
            <person name="Phongsopitanun W."/>
            <person name="Yuki M."/>
            <person name="Kudo T."/>
            <person name="Ohkuma M."/>
            <person name="Tanasupawat S."/>
        </authorList>
    </citation>
    <scope>NUCLEOTIDE SEQUENCE [LARGE SCALE GENOMIC DNA]</scope>
    <source>
        <strain evidence="1 2">L46</strain>
    </source>
</reference>
<dbReference type="Proteomes" id="UP000666915">
    <property type="component" value="Unassembled WGS sequence"/>
</dbReference>
<protein>
    <recommendedName>
        <fullName evidence="3">CobQ/CobB/MinD/ParA nucleotide binding domain-containing protein</fullName>
    </recommendedName>
</protein>
<sequence>MLVIATSDKGGTGRSVTGGNVAYRRSLRGSDVCYLDFDFGSPTAGAVFGVERAARGIDGGSLHSFLQGRIAEPDRIDVWRDSDQEGLGRVRRARAGWCCSPVTAAAASSL</sequence>
<name>A0ABS3QYS3_9ACTN</name>
<dbReference type="RefSeq" id="WP_208267295.1">
    <property type="nucleotide sequence ID" value="NZ_BAAAGM010000031.1"/>
</dbReference>
<dbReference type="SUPFAM" id="SSF52540">
    <property type="entry name" value="P-loop containing nucleoside triphosphate hydrolases"/>
    <property type="match status" value="1"/>
</dbReference>
<accession>A0ABS3QYS3</accession>
<keyword evidence="2" id="KW-1185">Reference proteome</keyword>
<evidence type="ECO:0000313" key="2">
    <source>
        <dbReference type="Proteomes" id="UP000666915"/>
    </source>
</evidence>
<evidence type="ECO:0008006" key="3">
    <source>
        <dbReference type="Google" id="ProtNLM"/>
    </source>
</evidence>
<comment type="caution">
    <text evidence="1">The sequence shown here is derived from an EMBL/GenBank/DDBJ whole genome shotgun (WGS) entry which is preliminary data.</text>
</comment>